<dbReference type="AlphaFoldDB" id="A0A0C1XZ89"/>
<evidence type="ECO:0000256" key="1">
    <source>
        <dbReference type="ARBA" id="ARBA00012528"/>
    </source>
</evidence>
<organism evidence="5 6">
    <name type="scientific">Noviherbaspirillum autotrophicum</name>
    <dbReference type="NCBI Taxonomy" id="709839"/>
    <lineage>
        <taxon>Bacteria</taxon>
        <taxon>Pseudomonadati</taxon>
        <taxon>Pseudomonadota</taxon>
        <taxon>Betaproteobacteria</taxon>
        <taxon>Burkholderiales</taxon>
        <taxon>Oxalobacteraceae</taxon>
        <taxon>Noviherbaspirillum</taxon>
    </lineage>
</organism>
<dbReference type="GO" id="GO:1902201">
    <property type="term" value="P:negative regulation of bacterial-type flagellum-dependent cell motility"/>
    <property type="evidence" value="ECO:0007669"/>
    <property type="project" value="TreeGrafter"/>
</dbReference>
<keyword evidence="3" id="KW-0472">Membrane</keyword>
<dbReference type="FunFam" id="3.30.70.270:FF:000001">
    <property type="entry name" value="Diguanylate cyclase domain protein"/>
    <property type="match status" value="1"/>
</dbReference>
<dbReference type="InterPro" id="IPR000160">
    <property type="entry name" value="GGDEF_dom"/>
</dbReference>
<dbReference type="Pfam" id="PF00990">
    <property type="entry name" value="GGDEF"/>
    <property type="match status" value="1"/>
</dbReference>
<dbReference type="GO" id="GO:0005886">
    <property type="term" value="C:plasma membrane"/>
    <property type="evidence" value="ECO:0007669"/>
    <property type="project" value="TreeGrafter"/>
</dbReference>
<dbReference type="SUPFAM" id="SSF55073">
    <property type="entry name" value="Nucleotide cyclase"/>
    <property type="match status" value="1"/>
</dbReference>
<dbReference type="OrthoDB" id="9813903at2"/>
<dbReference type="InterPro" id="IPR050469">
    <property type="entry name" value="Diguanylate_Cyclase"/>
</dbReference>
<feature type="domain" description="GGDEF" evidence="4">
    <location>
        <begin position="237"/>
        <end position="369"/>
    </location>
</feature>
<dbReference type="InterPro" id="IPR029787">
    <property type="entry name" value="Nucleotide_cyclase"/>
</dbReference>
<sequence length="369" mass="40423">MRSLSSVWSLLVSTDEKIRRQLGYWAVTAGMYLLCTGLLWLEVSFGDAPRSATLWLSIVMIGGLLPFFLLIRLSTRLALRPSQLALAQGILAIICTVADYALSGPARGATLSILLVVLVFCTFTLEAEKSHSLSVFAIGLLGLAMFALPHIDPARFSPRLEMIHFFIAAATLLVVSFLTGKLSQLRSHLKAQKAELADALARIRILATQDELTSLANRRHMSEVLADEERRLCASGQPTCLALLDIDWFKQINDKHGHDVGDAVLRMFAWQAQAALRATDVLARWGGEEFLLLMRDTNIDAAAQVLNRVRDRIAIACAAELPHLKTVTFSAGLVAMLPGEGVAAGIRRADQALYRAKSDGRDRVMLAYS</sequence>
<feature type="transmembrane region" description="Helical" evidence="3">
    <location>
        <begin position="53"/>
        <end position="71"/>
    </location>
</feature>
<dbReference type="NCBIfam" id="TIGR00254">
    <property type="entry name" value="GGDEF"/>
    <property type="match status" value="1"/>
</dbReference>
<feature type="transmembrane region" description="Helical" evidence="3">
    <location>
        <begin position="163"/>
        <end position="180"/>
    </location>
</feature>
<proteinExistence type="predicted"/>
<comment type="caution">
    <text evidence="5">The sequence shown here is derived from an EMBL/GenBank/DDBJ whole genome shotgun (WGS) entry which is preliminary data.</text>
</comment>
<keyword evidence="3" id="KW-1133">Transmembrane helix</keyword>
<dbReference type="InterPro" id="IPR043128">
    <property type="entry name" value="Rev_trsase/Diguanyl_cyclase"/>
</dbReference>
<keyword evidence="3" id="KW-0812">Transmembrane</keyword>
<evidence type="ECO:0000256" key="2">
    <source>
        <dbReference type="SAM" id="Coils"/>
    </source>
</evidence>
<dbReference type="PANTHER" id="PTHR45138:SF24">
    <property type="entry name" value="DIGUANYLATE CYCLASE DGCC-RELATED"/>
    <property type="match status" value="1"/>
</dbReference>
<dbReference type="Gene3D" id="3.30.70.270">
    <property type="match status" value="1"/>
</dbReference>
<evidence type="ECO:0000313" key="6">
    <source>
        <dbReference type="Proteomes" id="UP000031572"/>
    </source>
</evidence>
<feature type="coiled-coil region" evidence="2">
    <location>
        <begin position="182"/>
        <end position="209"/>
    </location>
</feature>
<name>A0A0C1XZ89_9BURK</name>
<accession>A0A0C1XZ89</accession>
<dbReference type="CDD" id="cd01949">
    <property type="entry name" value="GGDEF"/>
    <property type="match status" value="1"/>
</dbReference>
<evidence type="ECO:0000313" key="5">
    <source>
        <dbReference type="EMBL" id="KIF80088.1"/>
    </source>
</evidence>
<feature type="transmembrane region" description="Helical" evidence="3">
    <location>
        <begin position="21"/>
        <end position="41"/>
    </location>
</feature>
<gene>
    <name evidence="5" type="ORF">TSA66_03525</name>
</gene>
<protein>
    <recommendedName>
        <fullName evidence="1">diguanylate cyclase</fullName>
        <ecNumber evidence="1">2.7.7.65</ecNumber>
    </recommendedName>
</protein>
<feature type="transmembrane region" description="Helical" evidence="3">
    <location>
        <begin position="83"/>
        <end position="102"/>
    </location>
</feature>
<reference evidence="5 6" key="1">
    <citation type="submission" date="2014-12" db="EMBL/GenBank/DDBJ databases">
        <title>Denitrispirillum autotrophicum gen. nov., sp. nov., Denitrifying, Facultatively Autotrophic Bacteria Isolated from Rice Paddy Soil.</title>
        <authorList>
            <person name="Ishii S."/>
            <person name="Ashida N."/>
            <person name="Ohno H."/>
            <person name="Otsuka S."/>
            <person name="Yokota A."/>
            <person name="Senoo K."/>
        </authorList>
    </citation>
    <scope>NUCLEOTIDE SEQUENCE [LARGE SCALE GENOMIC DNA]</scope>
    <source>
        <strain evidence="5 6">TSA66</strain>
    </source>
</reference>
<evidence type="ECO:0000259" key="4">
    <source>
        <dbReference type="PROSITE" id="PS50887"/>
    </source>
</evidence>
<evidence type="ECO:0000256" key="3">
    <source>
        <dbReference type="SAM" id="Phobius"/>
    </source>
</evidence>
<dbReference type="EMBL" id="JWJG01000028">
    <property type="protein sequence ID" value="KIF80088.1"/>
    <property type="molecule type" value="Genomic_DNA"/>
</dbReference>
<feature type="transmembrane region" description="Helical" evidence="3">
    <location>
        <begin position="108"/>
        <end position="125"/>
    </location>
</feature>
<dbReference type="PANTHER" id="PTHR45138">
    <property type="entry name" value="REGULATORY COMPONENTS OF SENSORY TRANSDUCTION SYSTEM"/>
    <property type="match status" value="1"/>
</dbReference>
<dbReference type="Proteomes" id="UP000031572">
    <property type="component" value="Unassembled WGS sequence"/>
</dbReference>
<dbReference type="PROSITE" id="PS50887">
    <property type="entry name" value="GGDEF"/>
    <property type="match status" value="1"/>
</dbReference>
<dbReference type="SMART" id="SM00267">
    <property type="entry name" value="GGDEF"/>
    <property type="match status" value="1"/>
</dbReference>
<dbReference type="RefSeq" id="WP_040038999.1">
    <property type="nucleotide sequence ID" value="NZ_JWJG01000028.1"/>
</dbReference>
<keyword evidence="6" id="KW-1185">Reference proteome</keyword>
<feature type="transmembrane region" description="Helical" evidence="3">
    <location>
        <begin position="132"/>
        <end position="151"/>
    </location>
</feature>
<keyword evidence="2" id="KW-0175">Coiled coil</keyword>
<dbReference type="GO" id="GO:0043709">
    <property type="term" value="P:cell adhesion involved in single-species biofilm formation"/>
    <property type="evidence" value="ECO:0007669"/>
    <property type="project" value="TreeGrafter"/>
</dbReference>
<dbReference type="EC" id="2.7.7.65" evidence="1"/>
<dbReference type="GO" id="GO:0052621">
    <property type="term" value="F:diguanylate cyclase activity"/>
    <property type="evidence" value="ECO:0007669"/>
    <property type="project" value="UniProtKB-EC"/>
</dbReference>
<dbReference type="STRING" id="709839.TSA66_03525"/>